<dbReference type="EMBL" id="LUEZ02000053">
    <property type="protein sequence ID" value="RDB21907.1"/>
    <property type="molecule type" value="Genomic_DNA"/>
</dbReference>
<evidence type="ECO:0000313" key="2">
    <source>
        <dbReference type="Proteomes" id="UP000076154"/>
    </source>
</evidence>
<dbReference type="SUPFAM" id="SSF81383">
    <property type="entry name" value="F-box domain"/>
    <property type="match status" value="1"/>
</dbReference>
<proteinExistence type="predicted"/>
<evidence type="ECO:0008006" key="3">
    <source>
        <dbReference type="Google" id="ProtNLM"/>
    </source>
</evidence>
<dbReference type="CDD" id="cd09917">
    <property type="entry name" value="F-box_SF"/>
    <property type="match status" value="1"/>
</dbReference>
<dbReference type="InParanoid" id="A0A369JMY6"/>
<dbReference type="AlphaFoldDB" id="A0A369JMY6"/>
<gene>
    <name evidence="1" type="ORF">Hypma_010969</name>
</gene>
<organism evidence="1 2">
    <name type="scientific">Hypsizygus marmoreus</name>
    <name type="common">White beech mushroom</name>
    <name type="synonym">Agaricus marmoreus</name>
    <dbReference type="NCBI Taxonomy" id="39966"/>
    <lineage>
        <taxon>Eukaryota</taxon>
        <taxon>Fungi</taxon>
        <taxon>Dikarya</taxon>
        <taxon>Basidiomycota</taxon>
        <taxon>Agaricomycotina</taxon>
        <taxon>Agaricomycetes</taxon>
        <taxon>Agaricomycetidae</taxon>
        <taxon>Agaricales</taxon>
        <taxon>Tricholomatineae</taxon>
        <taxon>Lyophyllaceae</taxon>
        <taxon>Hypsizygus</taxon>
    </lineage>
</organism>
<dbReference type="InterPro" id="IPR036047">
    <property type="entry name" value="F-box-like_dom_sf"/>
</dbReference>
<evidence type="ECO:0000313" key="1">
    <source>
        <dbReference type="EMBL" id="RDB21907.1"/>
    </source>
</evidence>
<comment type="caution">
    <text evidence="1">The sequence shown here is derived from an EMBL/GenBank/DDBJ whole genome shotgun (WGS) entry which is preliminary data.</text>
</comment>
<protein>
    <recommendedName>
        <fullName evidence="3">F-box domain-containing protein</fullName>
    </recommendedName>
</protein>
<name>A0A369JMY6_HYPMA</name>
<keyword evidence="2" id="KW-1185">Reference proteome</keyword>
<sequence>MSLLSTIHISADRPPLLVDDVLLRIFCSCNIHVILTLSQSSRHFHDLAFSKQVWLAVLSDLQRRNFIDLLPGQQLNQLTSNELVNLAKRAVLGPRSWTDTSRPRIASQFILKSSITDPDNGNNIADENKAELLPGGQFLLFRHQETLECLTVQEGKHLWQYRGPWVNSNVQAFAAVVTDDGRACIIIVGIRTYALYGEDDELNQNYVEILHLDFSTGSATTLIRERVPKTIYDNAFSGLKICGDFAIAAVRHANYILVFKLSTRSYKPLADSTGLHLIDLIPGHVLLLTPNYALKTVEIWIWSIESLFESIEHSPRITDIAPVMKVAVEGVIVHQAYRLSVHPSPLWKDSSTLWVLVSSTRSNPPASLFHKYRISHPKGGLLSVNLVSTTKVDKAYPISDRLLNVSHAGNVEVFDNREEHFFSLTSPGEHIDIDLPDRGNYIHMSPYSGALTYVTNDVYDEKIFVNYYE</sequence>
<dbReference type="Proteomes" id="UP000076154">
    <property type="component" value="Unassembled WGS sequence"/>
</dbReference>
<reference evidence="1" key="1">
    <citation type="submission" date="2018-04" db="EMBL/GenBank/DDBJ databases">
        <title>Whole genome sequencing of Hypsizygus marmoreus.</title>
        <authorList>
            <person name="Choi I.-G."/>
            <person name="Min B."/>
            <person name="Kim J.-G."/>
            <person name="Kim S."/>
            <person name="Oh Y.-L."/>
            <person name="Kong W.-S."/>
            <person name="Park H."/>
            <person name="Jeong J."/>
            <person name="Song E.-S."/>
        </authorList>
    </citation>
    <scope>NUCLEOTIDE SEQUENCE [LARGE SCALE GENOMIC DNA]</scope>
    <source>
        <strain evidence="1">51987-8</strain>
    </source>
</reference>
<dbReference type="OrthoDB" id="2979184at2759"/>
<accession>A0A369JMY6</accession>